<name>A0A5B9EH23_9BACT</name>
<dbReference type="Pfam" id="PF11984">
    <property type="entry name" value="DUF3485"/>
    <property type="match status" value="1"/>
</dbReference>
<dbReference type="RefSeq" id="WP_147648829.1">
    <property type="nucleotide sequence ID" value="NZ_CP042806.1"/>
</dbReference>
<dbReference type="OrthoDB" id="9797363at2"/>
<reference evidence="2 3" key="1">
    <citation type="submission" date="2019-08" db="EMBL/GenBank/DDBJ databases">
        <title>Complete genome sequence of Terriglobus albidus strain ORNL.</title>
        <authorList>
            <person name="Podar M."/>
        </authorList>
    </citation>
    <scope>NUCLEOTIDE SEQUENCE [LARGE SCALE GENOMIC DNA]</scope>
    <source>
        <strain evidence="2 3">ORNL</strain>
    </source>
</reference>
<sequence>MSKSRFAVIVTSLIAAVLIIHSRSDADRVPFRAPLSQLPEQVDSRVSMDIPIDAGILKLLGDGYFLNRVYQSAATAGSGADFDTVGLFIAYFPTQRSGQAIHSPQNCLPGAGWSFVSSRRIVVADMKGDVGEYVITNGIMKQLVLYWYHAHGKSIANDYTAKAYMMLDAIRYGRTDGALIRIITPIDPKEQYQSAHERATRFASALAPVLPRFLPD</sequence>
<evidence type="ECO:0000259" key="1">
    <source>
        <dbReference type="Pfam" id="PF11984"/>
    </source>
</evidence>
<accession>A0A5B9EH23</accession>
<dbReference type="KEGG" id="talb:FTW19_17570"/>
<dbReference type="AlphaFoldDB" id="A0A5B9EH23"/>
<dbReference type="EMBL" id="CP042806">
    <property type="protein sequence ID" value="QEE29637.1"/>
    <property type="molecule type" value="Genomic_DNA"/>
</dbReference>
<dbReference type="NCBIfam" id="TIGR02914">
    <property type="entry name" value="EpsI_fam"/>
    <property type="match status" value="1"/>
</dbReference>
<proteinExistence type="predicted"/>
<dbReference type="InterPro" id="IPR014263">
    <property type="entry name" value="Methanolan_biosynth_EpsI"/>
</dbReference>
<evidence type="ECO:0000313" key="2">
    <source>
        <dbReference type="EMBL" id="QEE29637.1"/>
    </source>
</evidence>
<keyword evidence="3" id="KW-1185">Reference proteome</keyword>
<dbReference type="Proteomes" id="UP000321820">
    <property type="component" value="Chromosome"/>
</dbReference>
<gene>
    <name evidence="2" type="primary">epsI</name>
    <name evidence="2" type="ORF">FTW19_17570</name>
</gene>
<organism evidence="2 3">
    <name type="scientific">Terriglobus albidus</name>
    <dbReference type="NCBI Taxonomy" id="1592106"/>
    <lineage>
        <taxon>Bacteria</taxon>
        <taxon>Pseudomonadati</taxon>
        <taxon>Acidobacteriota</taxon>
        <taxon>Terriglobia</taxon>
        <taxon>Terriglobales</taxon>
        <taxon>Acidobacteriaceae</taxon>
        <taxon>Terriglobus</taxon>
    </lineage>
</organism>
<protein>
    <submittedName>
        <fullName evidence="2">EpsI family protein</fullName>
    </submittedName>
</protein>
<feature type="domain" description="Methanolan biosynthesis EpsI" evidence="1">
    <location>
        <begin position="8"/>
        <end position="213"/>
    </location>
</feature>
<evidence type="ECO:0000313" key="3">
    <source>
        <dbReference type="Proteomes" id="UP000321820"/>
    </source>
</evidence>